<dbReference type="InterPro" id="IPR028082">
    <property type="entry name" value="Peripla_BP_I"/>
</dbReference>
<dbReference type="CDD" id="cd01392">
    <property type="entry name" value="HTH_LacI"/>
    <property type="match status" value="1"/>
</dbReference>
<dbReference type="PROSITE" id="PS50932">
    <property type="entry name" value="HTH_LACI_2"/>
    <property type="match status" value="1"/>
</dbReference>
<keyword evidence="2" id="KW-0238">DNA-binding</keyword>
<evidence type="ECO:0000313" key="6">
    <source>
        <dbReference type="Proteomes" id="UP000008394"/>
    </source>
</evidence>
<sequence>MRKMSKQILDHAAGATDARPCATARRINCQPCGCNMFAIRYAHAAATGAIVCCIESSEARQPASRTRRAEVNASIQDVAKAAHVSISTVSRSFTRPELVSAATREKVLRIAEELNFSTSRSAAALKTGRAMRVALLMSDHIRLWFSASVIEGLNSVLHAEGYDISIFQISSIEERRDFFEMLPVRRNADAVIVASFDADETEIAQLASANVPIIGINSVMPRELGFTAAVNIDDTQGSILAARHLINLGHRDIAYVRTNRDVSLHFSVQQRFDSFMECCAGSGISPTVIVAQEGPDRIRRVLTDLMSLERMPTAIACQEDGIAVPLIFQLERSGYEVPNDISVIGYDNSFYANDIGLTTIAQDPIEMAKMAAEMTVKLIEGEKPEHLFRTIPAELVVRSSTAKHVA</sequence>
<dbReference type="AlphaFoldDB" id="A0A806FHJ0"/>
<evidence type="ECO:0000256" key="3">
    <source>
        <dbReference type="ARBA" id="ARBA00023163"/>
    </source>
</evidence>
<evidence type="ECO:0000256" key="1">
    <source>
        <dbReference type="ARBA" id="ARBA00023015"/>
    </source>
</evidence>
<feature type="domain" description="HTH lacI-type" evidence="4">
    <location>
        <begin position="73"/>
        <end position="127"/>
    </location>
</feature>
<gene>
    <name evidence="5" type="ORF">BALAC2494_01169</name>
</gene>
<evidence type="ECO:0000259" key="4">
    <source>
        <dbReference type="PROSITE" id="PS50932"/>
    </source>
</evidence>
<dbReference type="PANTHER" id="PTHR30146:SF109">
    <property type="entry name" value="HTH-TYPE TRANSCRIPTIONAL REGULATOR GALS"/>
    <property type="match status" value="1"/>
</dbReference>
<protein>
    <submittedName>
        <fullName evidence="5">Transcriptional regulator, LacI family</fullName>
    </submittedName>
</protein>
<keyword evidence="1" id="KW-0805">Transcription regulation</keyword>
<dbReference type="PANTHER" id="PTHR30146">
    <property type="entry name" value="LACI-RELATED TRANSCRIPTIONAL REPRESSOR"/>
    <property type="match status" value="1"/>
</dbReference>
<dbReference type="GO" id="GO:0000976">
    <property type="term" value="F:transcription cis-regulatory region binding"/>
    <property type="evidence" value="ECO:0007669"/>
    <property type="project" value="TreeGrafter"/>
</dbReference>
<dbReference type="InterPro" id="IPR046335">
    <property type="entry name" value="LacI/GalR-like_sensor"/>
</dbReference>
<evidence type="ECO:0000313" key="5">
    <source>
        <dbReference type="EMBL" id="AEK31037.1"/>
    </source>
</evidence>
<dbReference type="Gene3D" id="1.10.260.40">
    <property type="entry name" value="lambda repressor-like DNA-binding domains"/>
    <property type="match status" value="1"/>
</dbReference>
<dbReference type="SUPFAM" id="SSF47413">
    <property type="entry name" value="lambda repressor-like DNA-binding domains"/>
    <property type="match status" value="1"/>
</dbReference>
<dbReference type="KEGG" id="bnm:BALAC2494_01169"/>
<dbReference type="Pfam" id="PF13377">
    <property type="entry name" value="Peripla_BP_3"/>
    <property type="match status" value="1"/>
</dbReference>
<keyword evidence="3" id="KW-0804">Transcription</keyword>
<dbReference type="GO" id="GO:0003700">
    <property type="term" value="F:DNA-binding transcription factor activity"/>
    <property type="evidence" value="ECO:0007669"/>
    <property type="project" value="TreeGrafter"/>
</dbReference>
<reference evidence="5 6" key="1">
    <citation type="journal article" date="2011" name="J. Bacteriol.">
        <title>Genome Sequence of the Probiotic Strain Bifidobacterium animalis subsp. lactis CNCM I-2494.</title>
        <authorList>
            <person name="Chervaux C."/>
            <person name="Grimaldi C."/>
            <person name="Bolotin A."/>
            <person name="Quinquis B."/>
            <person name="Legrain-Raspaud S."/>
            <person name="van Hylckama Vlieg J.E."/>
            <person name="Denariaz G."/>
            <person name="Smokvina T."/>
        </authorList>
    </citation>
    <scope>NUCLEOTIDE SEQUENCE [LARGE SCALE GENOMIC DNA]</scope>
    <source>
        <strain evidence="5 6">CNCM I-2494</strain>
    </source>
</reference>
<dbReference type="InterPro" id="IPR000843">
    <property type="entry name" value="HTH_LacI"/>
</dbReference>
<dbReference type="CDD" id="cd06267">
    <property type="entry name" value="PBP1_LacI_sugar_binding-like"/>
    <property type="match status" value="1"/>
</dbReference>
<dbReference type="EMBL" id="CP002915">
    <property type="protein sequence ID" value="AEK31037.1"/>
    <property type="molecule type" value="Genomic_DNA"/>
</dbReference>
<evidence type="ECO:0000256" key="2">
    <source>
        <dbReference type="ARBA" id="ARBA00023125"/>
    </source>
</evidence>
<dbReference type="Pfam" id="PF00356">
    <property type="entry name" value="LacI"/>
    <property type="match status" value="1"/>
</dbReference>
<dbReference type="Gene3D" id="3.40.50.2300">
    <property type="match status" value="2"/>
</dbReference>
<organism evidence="5 6">
    <name type="scientific">Bifidobacterium animalis subsp. lactis CNCM I-2494</name>
    <dbReference type="NCBI Taxonomy" id="1042403"/>
    <lineage>
        <taxon>Bacteria</taxon>
        <taxon>Bacillati</taxon>
        <taxon>Actinomycetota</taxon>
        <taxon>Actinomycetes</taxon>
        <taxon>Bifidobacteriales</taxon>
        <taxon>Bifidobacteriaceae</taxon>
        <taxon>Bifidobacterium</taxon>
    </lineage>
</organism>
<dbReference type="SMART" id="SM00354">
    <property type="entry name" value="HTH_LACI"/>
    <property type="match status" value="1"/>
</dbReference>
<accession>A0A806FHJ0</accession>
<dbReference type="Proteomes" id="UP000008394">
    <property type="component" value="Chromosome"/>
</dbReference>
<name>A0A806FHJ0_BIFAN</name>
<dbReference type="InterPro" id="IPR010982">
    <property type="entry name" value="Lambda_DNA-bd_dom_sf"/>
</dbReference>
<dbReference type="SUPFAM" id="SSF53822">
    <property type="entry name" value="Periplasmic binding protein-like I"/>
    <property type="match status" value="1"/>
</dbReference>
<proteinExistence type="predicted"/>